<gene>
    <name evidence="1" type="ORF">ACFSW4_05755</name>
</gene>
<keyword evidence="2" id="KW-1185">Reference proteome</keyword>
<protein>
    <submittedName>
        <fullName evidence="1">Uncharacterized protein</fullName>
    </submittedName>
</protein>
<evidence type="ECO:0000313" key="2">
    <source>
        <dbReference type="Proteomes" id="UP001597452"/>
    </source>
</evidence>
<proteinExistence type="predicted"/>
<dbReference type="RefSeq" id="WP_054751416.1">
    <property type="nucleotide sequence ID" value="NZ_JBHUMZ010000016.1"/>
</dbReference>
<reference evidence="2" key="1">
    <citation type="journal article" date="2019" name="Int. J. Syst. Evol. Microbiol.">
        <title>The Global Catalogue of Microorganisms (GCM) 10K type strain sequencing project: providing services to taxonomists for standard genome sequencing and annotation.</title>
        <authorList>
            <consortium name="The Broad Institute Genomics Platform"/>
            <consortium name="The Broad Institute Genome Sequencing Center for Infectious Disease"/>
            <person name="Wu L."/>
            <person name="Ma J."/>
        </authorList>
    </citation>
    <scope>NUCLEOTIDE SEQUENCE [LARGE SCALE GENOMIC DNA]</scope>
    <source>
        <strain evidence="2">TISTR 1571</strain>
    </source>
</reference>
<accession>A0ABW5Q932</accession>
<sequence>MPRYSKMTWPEWNRILNRIEDIQSMDSEQMKFERFELLKRDIEEAYDLEKDVMAKRMYNRVKLLTLKVLV</sequence>
<name>A0ABW5Q932_9BACI</name>
<dbReference type="Proteomes" id="UP001597452">
    <property type="component" value="Unassembled WGS sequence"/>
</dbReference>
<dbReference type="EMBL" id="JBHUMZ010000016">
    <property type="protein sequence ID" value="MFD2638362.1"/>
    <property type="molecule type" value="Genomic_DNA"/>
</dbReference>
<organism evidence="1 2">
    <name type="scientific">Piscibacillus salipiscarius</name>
    <dbReference type="NCBI Taxonomy" id="299480"/>
    <lineage>
        <taxon>Bacteria</taxon>
        <taxon>Bacillati</taxon>
        <taxon>Bacillota</taxon>
        <taxon>Bacilli</taxon>
        <taxon>Bacillales</taxon>
        <taxon>Bacillaceae</taxon>
        <taxon>Piscibacillus</taxon>
    </lineage>
</organism>
<evidence type="ECO:0000313" key="1">
    <source>
        <dbReference type="EMBL" id="MFD2638362.1"/>
    </source>
</evidence>
<comment type="caution">
    <text evidence="1">The sequence shown here is derived from an EMBL/GenBank/DDBJ whole genome shotgun (WGS) entry which is preliminary data.</text>
</comment>